<evidence type="ECO:0000256" key="2">
    <source>
        <dbReference type="SAM" id="SignalP"/>
    </source>
</evidence>
<gene>
    <name evidence="3" type="ORF">GCM10010987_71600</name>
    <name evidence="4" type="ORF">XH86_12185</name>
</gene>
<accession>A0AA87WAU5</accession>
<feature type="signal peptide" evidence="2">
    <location>
        <begin position="1"/>
        <end position="23"/>
    </location>
</feature>
<reference evidence="3" key="3">
    <citation type="submission" date="2022-12" db="EMBL/GenBank/DDBJ databases">
        <authorList>
            <person name="Sun Q."/>
            <person name="Zhou Y."/>
        </authorList>
    </citation>
    <scope>NUCLEOTIDE SEQUENCE</scope>
    <source>
        <strain evidence="3">CGMCC 1.15034</strain>
    </source>
</reference>
<evidence type="ECO:0000256" key="1">
    <source>
        <dbReference type="SAM" id="MobiDB-lite"/>
    </source>
</evidence>
<keyword evidence="5" id="KW-1185">Reference proteome</keyword>
<feature type="compositionally biased region" description="Basic and acidic residues" evidence="1">
    <location>
        <begin position="51"/>
        <end position="82"/>
    </location>
</feature>
<protein>
    <submittedName>
        <fullName evidence="3">Uncharacterized protein</fullName>
    </submittedName>
</protein>
<feature type="region of interest" description="Disordered" evidence="1">
    <location>
        <begin position="23"/>
        <end position="82"/>
    </location>
</feature>
<keyword evidence="2" id="KW-0732">Signal</keyword>
<sequence>MRISALLTILLLSSGLASTAAVAQQSENSSDTNQPQTTPVQPERTPQQADQAREQDRQNAEDTRVKRDWTAQQRDEDRMGMDRMRQQHMGRMMEDMDHRTMGRNQRMQRNEDEMDRHFRYYDEDRPHRRVKICFEYDNGDEFCRYRD</sequence>
<reference evidence="3" key="1">
    <citation type="journal article" date="2014" name="Int. J. Syst. Evol. Microbiol.">
        <title>Complete genome sequence of Corynebacterium casei LMG S-19264T (=DSM 44701T), isolated from a smear-ripened cheese.</title>
        <authorList>
            <consortium name="US DOE Joint Genome Institute (JGI-PGF)"/>
            <person name="Walter F."/>
            <person name="Albersmeier A."/>
            <person name="Kalinowski J."/>
            <person name="Ruckert C."/>
        </authorList>
    </citation>
    <scope>NUCLEOTIDE SEQUENCE</scope>
    <source>
        <strain evidence="3">CGMCC 1.15034</strain>
    </source>
</reference>
<evidence type="ECO:0000313" key="6">
    <source>
        <dbReference type="Proteomes" id="UP000625079"/>
    </source>
</evidence>
<dbReference type="EMBL" id="BMHC01000027">
    <property type="protein sequence ID" value="GGI32877.1"/>
    <property type="molecule type" value="Genomic_DNA"/>
</dbReference>
<name>A0AA87WAU5_9BRAD</name>
<evidence type="ECO:0000313" key="5">
    <source>
        <dbReference type="Proteomes" id="UP000593880"/>
    </source>
</evidence>
<dbReference type="AlphaFoldDB" id="A0AA87WAU5"/>
<reference evidence="4 5" key="2">
    <citation type="submission" date="2018-06" db="EMBL/GenBank/DDBJ databases">
        <title>Comparative genomics of rhizobia nodulating Arachis hypogaea in China.</title>
        <authorList>
            <person name="Li Y."/>
        </authorList>
    </citation>
    <scope>NUCLEOTIDE SEQUENCE [LARGE SCALE GENOMIC DNA]</scope>
    <source>
        <strain evidence="4 5">CCBAU 51658</strain>
    </source>
</reference>
<proteinExistence type="predicted"/>
<dbReference type="Proteomes" id="UP000625079">
    <property type="component" value="Unassembled WGS sequence"/>
</dbReference>
<evidence type="ECO:0000313" key="3">
    <source>
        <dbReference type="EMBL" id="GGI32877.1"/>
    </source>
</evidence>
<evidence type="ECO:0000313" key="4">
    <source>
        <dbReference type="EMBL" id="QOZ59403.1"/>
    </source>
</evidence>
<dbReference type="RefSeq" id="WP_128965024.1">
    <property type="nucleotide sequence ID" value="NZ_BMHC01000027.1"/>
</dbReference>
<feature type="chain" id="PRO_5041733826" evidence="2">
    <location>
        <begin position="24"/>
        <end position="147"/>
    </location>
</feature>
<feature type="compositionally biased region" description="Polar residues" evidence="1">
    <location>
        <begin position="23"/>
        <end position="46"/>
    </location>
</feature>
<organism evidence="3 6">
    <name type="scientific">Bradyrhizobium guangdongense</name>
    <dbReference type="NCBI Taxonomy" id="1325090"/>
    <lineage>
        <taxon>Bacteria</taxon>
        <taxon>Pseudomonadati</taxon>
        <taxon>Pseudomonadota</taxon>
        <taxon>Alphaproteobacteria</taxon>
        <taxon>Hyphomicrobiales</taxon>
        <taxon>Nitrobacteraceae</taxon>
        <taxon>Bradyrhizobium</taxon>
    </lineage>
</organism>
<dbReference type="Proteomes" id="UP000593880">
    <property type="component" value="Chromosome"/>
</dbReference>
<dbReference type="EMBL" id="CP030057">
    <property type="protein sequence ID" value="QOZ59403.1"/>
    <property type="molecule type" value="Genomic_DNA"/>
</dbReference>